<organism evidence="1 2">
    <name type="scientific">Aeromonas cavernicola</name>
    <dbReference type="NCBI Taxonomy" id="1006623"/>
    <lineage>
        <taxon>Bacteria</taxon>
        <taxon>Pseudomonadati</taxon>
        <taxon>Pseudomonadota</taxon>
        <taxon>Gammaproteobacteria</taxon>
        <taxon>Aeromonadales</taxon>
        <taxon>Aeromonadaceae</taxon>
        <taxon>Aeromonas</taxon>
    </lineage>
</organism>
<comment type="caution">
    <text evidence="1">The sequence shown here is derived from an EMBL/GenBank/DDBJ whole genome shotgun (WGS) entry which is preliminary data.</text>
</comment>
<evidence type="ECO:0000313" key="1">
    <source>
        <dbReference type="EMBL" id="PJG58345.1"/>
    </source>
</evidence>
<evidence type="ECO:0000313" key="2">
    <source>
        <dbReference type="Proteomes" id="UP000235861"/>
    </source>
</evidence>
<keyword evidence="2" id="KW-1185">Reference proteome</keyword>
<proteinExistence type="predicted"/>
<sequence length="98" mass="10799">MGRIKFTIWIVLLGWLWLQPALAQHPLEAGVADHDHHCLMCALHLDGNQALPPSVALPFVPAAVHQACHVWPAAIPSQLIRTYPIRAPPTPAFMFPSI</sequence>
<reference evidence="1 2" key="1">
    <citation type="submission" date="2017-11" db="EMBL/GenBank/DDBJ databases">
        <title>Draft genome sequence of environmental isolate Aeromonas cavernicola sp. nov. MDC 2508.</title>
        <authorList>
            <person name="Colston S.M."/>
            <person name="Navarro A."/>
            <person name="Martinez-Murcia A.J."/>
            <person name="Graf J."/>
        </authorList>
    </citation>
    <scope>NUCLEOTIDE SEQUENCE [LARGE SCALE GENOMIC DNA]</scope>
    <source>
        <strain evidence="1 2">MDC 2508</strain>
    </source>
</reference>
<dbReference type="OrthoDB" id="5593507at2"/>
<dbReference type="EMBL" id="PGGC01000116">
    <property type="protein sequence ID" value="PJG58345.1"/>
    <property type="molecule type" value="Genomic_DNA"/>
</dbReference>
<accession>A0A2H9U2U8</accession>
<gene>
    <name evidence="1" type="ORF">CUC53_12965</name>
</gene>
<dbReference type="AlphaFoldDB" id="A0A2H9U2U8"/>
<evidence type="ECO:0008006" key="3">
    <source>
        <dbReference type="Google" id="ProtNLM"/>
    </source>
</evidence>
<protein>
    <recommendedName>
        <fullName evidence="3">DUF2946 domain-containing protein</fullName>
    </recommendedName>
</protein>
<dbReference type="RefSeq" id="WP_100294543.1">
    <property type="nucleotide sequence ID" value="NZ_PGGC01000116.1"/>
</dbReference>
<name>A0A2H9U2U8_9GAMM</name>
<dbReference type="Proteomes" id="UP000235861">
    <property type="component" value="Unassembled WGS sequence"/>
</dbReference>